<sequence>MNGKKQSKRRKSDMGIFKRVKHVVLADIHDIIDKCEDPIRMTKQYIRELEEQLEQAQQALAQQFVLEQKYERLIADAEEMIAKRARQAKLAVEKNEEPIAKMALQEKVAYEKKLELYTQQYNTLKEKTTVLTEKVKQLYETYEQLKLKQMQLMTRFYVAETMKQMDEAITSFRYDHIVKGFARMEEKVMLLEAEAKARSVIQTLPPQSFDIEVEQQLKQLKGE</sequence>
<name>B7GFY3_ANOFW</name>
<protein>
    <submittedName>
        <fullName evidence="3">Phage shock protein A</fullName>
    </submittedName>
</protein>
<evidence type="ECO:0000313" key="3">
    <source>
        <dbReference type="EMBL" id="ACJ32662.1"/>
    </source>
</evidence>
<dbReference type="HOGENOM" id="CLU_056466_4_0_9"/>
<dbReference type="PANTHER" id="PTHR31088">
    <property type="entry name" value="MEMBRANE-ASSOCIATED PROTEIN VIPP1, CHLOROPLASTIC"/>
    <property type="match status" value="1"/>
</dbReference>
<dbReference type="eggNOG" id="COG1842">
    <property type="taxonomic scope" value="Bacteria"/>
</dbReference>
<dbReference type="PANTHER" id="PTHR31088:SF6">
    <property type="entry name" value="PHAGE SHOCK PROTEIN A"/>
    <property type="match status" value="1"/>
</dbReference>
<gene>
    <name evidence="3" type="primary">pspA</name>
    <name evidence="3" type="ordered locus">Aflv_0278</name>
</gene>
<dbReference type="Pfam" id="PF04012">
    <property type="entry name" value="PspA_IM30"/>
    <property type="match status" value="1"/>
</dbReference>
<evidence type="ECO:0000313" key="4">
    <source>
        <dbReference type="Proteomes" id="UP000000742"/>
    </source>
</evidence>
<evidence type="ECO:0000256" key="1">
    <source>
        <dbReference type="ARBA" id="ARBA00043985"/>
    </source>
</evidence>
<dbReference type="Proteomes" id="UP000000742">
    <property type="component" value="Chromosome"/>
</dbReference>
<comment type="similarity">
    <text evidence="1">Belongs to the PspA/Vipp/IM30 family.</text>
</comment>
<dbReference type="InterPro" id="IPR007157">
    <property type="entry name" value="PspA_VIPP1"/>
</dbReference>
<dbReference type="AlphaFoldDB" id="B7GFY3"/>
<reference evidence="3 4" key="1">
    <citation type="journal article" date="2008" name="Genome Biol.">
        <title>Encapsulated in silica: genome, proteome and physiology of the thermophilic bacterium Anoxybacillus flavithermus WK1.</title>
        <authorList>
            <person name="Saw J.H."/>
            <person name="Mountain B.W."/>
            <person name="Feng L."/>
            <person name="Omelchenko M.V."/>
            <person name="Hou S."/>
            <person name="Saito J.A."/>
            <person name="Stott M.B."/>
            <person name="Li D."/>
            <person name="Zhao G."/>
            <person name="Wu J."/>
            <person name="Galperin M.Y."/>
            <person name="Koonin E.V."/>
            <person name="Makarova K.S."/>
            <person name="Wolf Y.I."/>
            <person name="Rigden D.J."/>
            <person name="Dunfield P.F."/>
            <person name="Wang L."/>
            <person name="Alam M."/>
        </authorList>
    </citation>
    <scope>NUCLEOTIDE SEQUENCE [LARGE SCALE GENOMIC DNA]</scope>
    <source>
        <strain evidence="4">DSM 21510 / WK1</strain>
    </source>
</reference>
<organism evidence="3 4">
    <name type="scientific">Anoxybacillus flavithermus (strain DSM 21510 / WK1)</name>
    <dbReference type="NCBI Taxonomy" id="491915"/>
    <lineage>
        <taxon>Bacteria</taxon>
        <taxon>Bacillati</taxon>
        <taxon>Bacillota</taxon>
        <taxon>Bacilli</taxon>
        <taxon>Bacillales</taxon>
        <taxon>Anoxybacillaceae</taxon>
        <taxon>Anoxybacillus</taxon>
    </lineage>
</organism>
<dbReference type="EMBL" id="CP000922">
    <property type="protein sequence ID" value="ACJ32662.1"/>
    <property type="molecule type" value="Genomic_DNA"/>
</dbReference>
<feature type="coiled-coil region" evidence="2">
    <location>
        <begin position="100"/>
        <end position="127"/>
    </location>
</feature>
<feature type="coiled-coil region" evidence="2">
    <location>
        <begin position="39"/>
        <end position="66"/>
    </location>
</feature>
<keyword evidence="2" id="KW-0175">Coiled coil</keyword>
<accession>B7GFY3</accession>
<proteinExistence type="inferred from homology"/>
<dbReference type="KEGG" id="afl:Aflv_0278"/>
<evidence type="ECO:0000256" key="2">
    <source>
        <dbReference type="SAM" id="Coils"/>
    </source>
</evidence>
<dbReference type="STRING" id="491915.Aflv_0278"/>